<dbReference type="SUPFAM" id="SSF52200">
    <property type="entry name" value="Toll/Interleukin receptor TIR domain"/>
    <property type="match status" value="1"/>
</dbReference>
<dbReference type="PROSITE" id="PS50104">
    <property type="entry name" value="TIR"/>
    <property type="match status" value="1"/>
</dbReference>
<evidence type="ECO:0000256" key="3">
    <source>
        <dbReference type="ARBA" id="ARBA00023319"/>
    </source>
</evidence>
<reference evidence="6" key="2">
    <citation type="submission" date="2025-08" db="UniProtKB">
        <authorList>
            <consortium name="Ensembl"/>
        </authorList>
    </citation>
    <scope>IDENTIFICATION</scope>
</reference>
<keyword evidence="4" id="KW-1133">Transmembrane helix</keyword>
<keyword evidence="4" id="KW-0472">Membrane</keyword>
<dbReference type="SMART" id="SM00255">
    <property type="entry name" value="TIR"/>
    <property type="match status" value="1"/>
</dbReference>
<sequence>MGNKKSIKMSCIYTKNHMKLYLRHDQCIISKPFPQLWRQRQSAGSTQCVSCLTLKRSKIILNRDIPFFFIIYSMFIQHIDTSSLSDLIVPCNMPALVEKVENPCNRIHLLVDYLMFIYFFFLCLCSDRPSHTAAVIAAIILLLFLGVAAVVYSRWHLNIKLWYKNSYGDYELNDGKLYDAYISFVNNDYDRKFVNFILKPHLENKNGYKVHLNDNDILPGGEPSAELIMSMSRSRRLVVLLSYAYLEQDWCCTNFRQGLLHLLELCQRPILIMLEGQSKRMRPEVKQQLSEHQHCLTVLTWRHNSVTPSSGFWKELALAMPRRIVFRSDHAGDPQTVLQDDKDPMLTLEPDYLDCRSDVDPAGDLGLRLPVYKAMACKAPVLPVAPITAAEPKPSDIDVSDLGSRNYGARSDFYCLVTEEDI</sequence>
<keyword evidence="2" id="KW-0325">Glycoprotein</keyword>
<dbReference type="GeneTree" id="ENSGT01090000259985"/>
<evidence type="ECO:0000313" key="6">
    <source>
        <dbReference type="Ensembl" id="ENSLCAP00010022253.1"/>
    </source>
</evidence>
<keyword evidence="4" id="KW-0812">Transmembrane</keyword>
<evidence type="ECO:0000259" key="5">
    <source>
        <dbReference type="PROSITE" id="PS50104"/>
    </source>
</evidence>
<dbReference type="GO" id="GO:0007165">
    <property type="term" value="P:signal transduction"/>
    <property type="evidence" value="ECO:0007669"/>
    <property type="project" value="InterPro"/>
</dbReference>
<keyword evidence="3" id="KW-0393">Immunoglobulin domain</keyword>
<organism evidence="6 7">
    <name type="scientific">Lates calcarifer</name>
    <name type="common">Barramundi</name>
    <name type="synonym">Holocentrus calcarifer</name>
    <dbReference type="NCBI Taxonomy" id="8187"/>
    <lineage>
        <taxon>Eukaryota</taxon>
        <taxon>Metazoa</taxon>
        <taxon>Chordata</taxon>
        <taxon>Craniata</taxon>
        <taxon>Vertebrata</taxon>
        <taxon>Euteleostomi</taxon>
        <taxon>Actinopterygii</taxon>
        <taxon>Neopterygii</taxon>
        <taxon>Teleostei</taxon>
        <taxon>Neoteleostei</taxon>
        <taxon>Acanthomorphata</taxon>
        <taxon>Carangaria</taxon>
        <taxon>Carangaria incertae sedis</taxon>
        <taxon>Centropomidae</taxon>
        <taxon>Lates</taxon>
    </lineage>
</organism>
<dbReference type="Gene3D" id="3.40.50.10140">
    <property type="entry name" value="Toll/interleukin-1 receptor homology (TIR) domain"/>
    <property type="match status" value="1"/>
</dbReference>
<feature type="transmembrane region" description="Helical" evidence="4">
    <location>
        <begin position="132"/>
        <end position="155"/>
    </location>
</feature>
<evidence type="ECO:0000256" key="2">
    <source>
        <dbReference type="ARBA" id="ARBA00023180"/>
    </source>
</evidence>
<keyword evidence="7" id="KW-1185">Reference proteome</keyword>
<evidence type="ECO:0000256" key="4">
    <source>
        <dbReference type="SAM" id="Phobius"/>
    </source>
</evidence>
<dbReference type="InterPro" id="IPR035897">
    <property type="entry name" value="Toll_tir_struct_dom_sf"/>
</dbReference>
<evidence type="ECO:0000256" key="1">
    <source>
        <dbReference type="ARBA" id="ARBA00023157"/>
    </source>
</evidence>
<feature type="transmembrane region" description="Helical" evidence="4">
    <location>
        <begin position="60"/>
        <end position="79"/>
    </location>
</feature>
<dbReference type="Ensembl" id="ENSLCAT00010022730.1">
    <property type="protein sequence ID" value="ENSLCAP00010022253.1"/>
    <property type="gene ID" value="ENSLCAG00010010464.1"/>
</dbReference>
<dbReference type="InterPro" id="IPR000157">
    <property type="entry name" value="TIR_dom"/>
</dbReference>
<dbReference type="PANTHER" id="PTHR11890">
    <property type="entry name" value="INTERLEUKIN-1 RECEPTOR FAMILY MEMBER"/>
    <property type="match status" value="1"/>
</dbReference>
<name>A0A4W6DAS9_LATCA</name>
<gene>
    <name evidence="6" type="primary">SIGIRR</name>
    <name evidence="6" type="synonym">sigirr</name>
</gene>
<feature type="transmembrane region" description="Helical" evidence="4">
    <location>
        <begin position="107"/>
        <end position="125"/>
    </location>
</feature>
<dbReference type="PANTHER" id="PTHR11890:SF19">
    <property type="entry name" value="SINGLE IG IL-1-RELATED RECEPTOR"/>
    <property type="match status" value="1"/>
</dbReference>
<protein>
    <submittedName>
        <fullName evidence="6">Single immunoglobulin and toll-interleukin 1 receptor (TIR) domain</fullName>
    </submittedName>
</protein>
<dbReference type="Proteomes" id="UP000314980">
    <property type="component" value="Unassembled WGS sequence"/>
</dbReference>
<reference evidence="7" key="1">
    <citation type="submission" date="2015-09" db="EMBL/GenBank/DDBJ databases">
        <authorList>
            <person name="Sai Rama Sridatta P."/>
        </authorList>
    </citation>
    <scope>NUCLEOTIDE SEQUENCE [LARGE SCALE GENOMIC DNA]</scope>
</reference>
<proteinExistence type="predicted"/>
<dbReference type="AlphaFoldDB" id="A0A4W6DAS9"/>
<evidence type="ECO:0000313" key="7">
    <source>
        <dbReference type="Proteomes" id="UP000314980"/>
    </source>
</evidence>
<dbReference type="PRINTS" id="PR01537">
    <property type="entry name" value="INTRLKN1R1F"/>
</dbReference>
<accession>A0A4W6DAS9</accession>
<dbReference type="Pfam" id="PF01582">
    <property type="entry name" value="TIR"/>
    <property type="match status" value="1"/>
</dbReference>
<dbReference type="InterPro" id="IPR015621">
    <property type="entry name" value="IL-1_rcpt_fam"/>
</dbReference>
<keyword evidence="1" id="KW-1015">Disulfide bond</keyword>
<reference evidence="6" key="3">
    <citation type="submission" date="2025-09" db="UniProtKB">
        <authorList>
            <consortium name="Ensembl"/>
        </authorList>
    </citation>
    <scope>IDENTIFICATION</scope>
</reference>
<feature type="domain" description="TIR" evidence="5">
    <location>
        <begin position="176"/>
        <end position="320"/>
    </location>
</feature>